<organism evidence="3 4">
    <name type="scientific">Corallococcus soli</name>
    <dbReference type="NCBI Taxonomy" id="2710757"/>
    <lineage>
        <taxon>Bacteria</taxon>
        <taxon>Pseudomonadati</taxon>
        <taxon>Myxococcota</taxon>
        <taxon>Myxococcia</taxon>
        <taxon>Myxococcales</taxon>
        <taxon>Cystobacterineae</taxon>
        <taxon>Myxococcaceae</taxon>
        <taxon>Corallococcus</taxon>
    </lineage>
</organism>
<feature type="region of interest" description="Disordered" evidence="1">
    <location>
        <begin position="492"/>
        <end position="535"/>
    </location>
</feature>
<gene>
    <name evidence="3" type="ORF">G4177_19520</name>
</gene>
<dbReference type="SUPFAM" id="SSF82171">
    <property type="entry name" value="DPP6 N-terminal domain-like"/>
    <property type="match status" value="1"/>
</dbReference>
<feature type="chain" id="PRO_5046187293" description="Lipoprotein LpqB beta-propeller domain-containing protein" evidence="2">
    <location>
        <begin position="17"/>
        <end position="535"/>
    </location>
</feature>
<feature type="compositionally biased region" description="Low complexity" evidence="1">
    <location>
        <begin position="18"/>
        <end position="30"/>
    </location>
</feature>
<evidence type="ECO:0000313" key="3">
    <source>
        <dbReference type="EMBL" id="MBE4750360.1"/>
    </source>
</evidence>
<proteinExistence type="predicted"/>
<protein>
    <recommendedName>
        <fullName evidence="5">Lipoprotein LpqB beta-propeller domain-containing protein</fullName>
    </recommendedName>
</protein>
<accession>A0ABR9PR10</accession>
<comment type="caution">
    <text evidence="3">The sequence shown here is derived from an EMBL/GenBank/DDBJ whole genome shotgun (WGS) entry which is preliminary data.</text>
</comment>
<evidence type="ECO:0000256" key="2">
    <source>
        <dbReference type="SAM" id="SignalP"/>
    </source>
</evidence>
<dbReference type="PROSITE" id="PS51257">
    <property type="entry name" value="PROKAR_LIPOPROTEIN"/>
    <property type="match status" value="1"/>
</dbReference>
<dbReference type="EMBL" id="JAAIYO010000005">
    <property type="protein sequence ID" value="MBE4750360.1"/>
    <property type="molecule type" value="Genomic_DNA"/>
</dbReference>
<feature type="region of interest" description="Disordered" evidence="1">
    <location>
        <begin position="18"/>
        <end position="53"/>
    </location>
</feature>
<reference evidence="3 4" key="1">
    <citation type="submission" date="2020-02" db="EMBL/GenBank/DDBJ databases">
        <authorList>
            <person name="Babadi Z.K."/>
            <person name="Risdian C."/>
            <person name="Ebrahimipour G.H."/>
            <person name="Wink J."/>
        </authorList>
    </citation>
    <scope>NUCLEOTIDE SEQUENCE [LARGE SCALE GENOMIC DNA]</scope>
    <source>
        <strain evidence="3 4">ZKHCc1 1396</strain>
    </source>
</reference>
<evidence type="ECO:0000256" key="1">
    <source>
        <dbReference type="SAM" id="MobiDB-lite"/>
    </source>
</evidence>
<feature type="compositionally biased region" description="Pro residues" evidence="1">
    <location>
        <begin position="522"/>
        <end position="535"/>
    </location>
</feature>
<dbReference type="RefSeq" id="WP_193349830.1">
    <property type="nucleotide sequence ID" value="NZ_CBCSIP010000016.1"/>
</dbReference>
<name>A0ABR9PR10_9BACT</name>
<feature type="region of interest" description="Disordered" evidence="1">
    <location>
        <begin position="150"/>
        <end position="173"/>
    </location>
</feature>
<dbReference type="Proteomes" id="UP001516472">
    <property type="component" value="Unassembled WGS sequence"/>
</dbReference>
<keyword evidence="4" id="KW-1185">Reference proteome</keyword>
<evidence type="ECO:0000313" key="4">
    <source>
        <dbReference type="Proteomes" id="UP001516472"/>
    </source>
</evidence>
<keyword evidence="2" id="KW-0732">Signal</keyword>
<feature type="signal peptide" evidence="2">
    <location>
        <begin position="1"/>
        <end position="16"/>
    </location>
</feature>
<evidence type="ECO:0008006" key="5">
    <source>
        <dbReference type="Google" id="ProtNLM"/>
    </source>
</evidence>
<sequence>MRLHSLLFAVMLSACASRGPASRPASSEPSETGEASSRASPAPPVEDASPSGDYGTAHPFLFMDSAQDGRWLLACQAREDTDGDGHIKVTFGHHGHTSGDALRPYLFLEPGAGIPIDELVAVDPTGRFLVLVRDATLALFDVETREQKVLASGVTPDTTSPRPTSRASFSQDGQRLLFLRPQGETSVAVVRDLRQGTERVLDAGKGLIGQVLLDPSGHWAVFDVVEDTDGDGKQTWPQQKTTLASAMCRGPVRSSSSYGWQGDRPVRRLRRVEGGPLLQQGDVVQPLGEGMLRRAPDQSIFFEHADGRKETWVPAGCAGMVVHADAERRQLLVACDTKQDLIPLELHGASIHQPLGWRTSMQALESSGSDSGRDGRLVSLEVESKTQPSTGEYLVVDMKRHTAQSLLNQEPVAFVGAWALLKESIKPTAPDRQWTHRLRLWNAETGKDSVVSGSGSYFQAWAGDTGIIMGKLIDLRAGQVLGDVEDEPLALDTRGRALRPSPTSKEHPGSLMLGPVRWEPALKPPAPASPAPGAP</sequence>
<feature type="compositionally biased region" description="Low complexity" evidence="1">
    <location>
        <begin position="155"/>
        <end position="170"/>
    </location>
</feature>